<evidence type="ECO:0008006" key="4">
    <source>
        <dbReference type="Google" id="ProtNLM"/>
    </source>
</evidence>
<dbReference type="PATRIC" id="fig|1276258.3.peg.733"/>
<dbReference type="InterPro" id="IPR054816">
    <property type="entry name" value="Lipoprotein_mollicutes-type_CS"/>
</dbReference>
<keyword evidence="3" id="KW-1185">Reference proteome</keyword>
<evidence type="ECO:0000256" key="1">
    <source>
        <dbReference type="SAM" id="SignalP"/>
    </source>
</evidence>
<dbReference type="NCBIfam" id="TIGR04547">
    <property type="entry name" value="Mollicu_LP"/>
    <property type="match status" value="1"/>
</dbReference>
<dbReference type="EMBL" id="CP006682">
    <property type="protein sequence ID" value="AHB36565.1"/>
    <property type="molecule type" value="Genomic_DNA"/>
</dbReference>
<dbReference type="KEGG" id="sapi:SAPIS_v1c07200"/>
<protein>
    <recommendedName>
        <fullName evidence="4">MOLPALP family lipoprotein</fullName>
    </recommendedName>
</protein>
<dbReference type="AlphaFoldDB" id="V5RL83"/>
<name>V5RL83_SPIAP</name>
<proteinExistence type="predicted"/>
<evidence type="ECO:0000313" key="3">
    <source>
        <dbReference type="Proteomes" id="UP000018550"/>
    </source>
</evidence>
<dbReference type="NCBIfam" id="NF038029">
    <property type="entry name" value="LP_plasma"/>
    <property type="match status" value="1"/>
</dbReference>
<feature type="signal peptide" evidence="1">
    <location>
        <begin position="1"/>
        <end position="21"/>
    </location>
</feature>
<dbReference type="HOGENOM" id="CLU_401643_0_0_14"/>
<dbReference type="InterPro" id="IPR030893">
    <property type="entry name" value="Mollicu_LP"/>
</dbReference>
<dbReference type="PROSITE" id="PS51257">
    <property type="entry name" value="PROKAR_LIPOPROTEIN"/>
    <property type="match status" value="1"/>
</dbReference>
<dbReference type="Proteomes" id="UP000018550">
    <property type="component" value="Chromosome"/>
</dbReference>
<dbReference type="OrthoDB" id="387392at2"/>
<gene>
    <name evidence="2" type="ORF">SAPIS_v1c07200</name>
</gene>
<evidence type="ECO:0000313" key="2">
    <source>
        <dbReference type="EMBL" id="AHB36565.1"/>
    </source>
</evidence>
<organism evidence="2 3">
    <name type="scientific">Spiroplasma apis B31</name>
    <dbReference type="NCBI Taxonomy" id="1276258"/>
    <lineage>
        <taxon>Bacteria</taxon>
        <taxon>Bacillati</taxon>
        <taxon>Mycoplasmatota</taxon>
        <taxon>Mollicutes</taxon>
        <taxon>Entomoplasmatales</taxon>
        <taxon>Spiroplasmataceae</taxon>
        <taxon>Spiroplasma</taxon>
    </lineage>
</organism>
<reference evidence="2 3" key="1">
    <citation type="journal article" date="2014" name="Genome Announc.">
        <title>Complete Genome Sequence of Spiroplasma apis B31T (ATCC 33834), a Bacterium Associated with May Disease of Honeybees (Apis mellifera).</title>
        <authorList>
            <person name="Ku C."/>
            <person name="Lo W.S."/>
            <person name="Chen L.L."/>
            <person name="Kuo C.H."/>
        </authorList>
    </citation>
    <scope>NUCLEOTIDE SEQUENCE [LARGE SCALE GENOMIC DNA]</scope>
    <source>
        <strain evidence="2">B31</strain>
    </source>
</reference>
<feature type="chain" id="PRO_5004740339" description="MOLPALP family lipoprotein" evidence="1">
    <location>
        <begin position="22"/>
        <end position="700"/>
    </location>
</feature>
<sequence>MKRLLSLIGAISIGASTSATVVACGTKNTQLIDSNNEQDKSVITSKLMSQTAKALFMNQNENIDYNNKHISTSSILTSLVQNKTLSELNITEVGNSNDINVNSKFNDVYNTYFDKNLMAKELNLSDNIYQSDVKALDNETIESLKKVTDLLPTILNLCTNPSSLGQLLLMLAKDPSVITNLISEDTLKSLAKVLDNDTLKLFEKAFSSDIYKDMTYQDSLDSSVIGLANAVNNLFSNEGSDTLKYDTKDDINSNYDKAIDSLANNISYLMSGEKTISFDITKNIKAIPEVIRFVRTLLLPLDQFKFEDITSRAMTLNEVGAMRDTKIVSNKIDIKNIFNILNALSTDNEGFILKNIVNFLLGTDDKLNISYIDAIFGTVKYKGNKKGGLIKLVSKFVEKLNKADFVEFSVVAGLKVKISIDFIIRAFLNMGLGQNKDDNGLTSYVEDGTITADTLLGVEALPDFLKNVIKAVNENNDWNKFALNWVGYLWNNDNKHLNLSLKSYLDKTVGEIVEMFQKQPTDKALGFDHVTNNALDMISNKKLSDIFKDLKDSTEKVEKSTVDFDTLANLFKSMYENDALQNALNDVNHLFKHLGLNDDGSFVESSVLSNVIKMGAENKDWLTPLIGCLDNYINEEITNLSTIKEKVYKYFKKLTVDIEINAENDFIYKVSDGKITNIFNIKLKTTNSKAQISEIRLLKN</sequence>
<accession>V5RL83</accession>
<keyword evidence="1" id="KW-0732">Signal</keyword>
<dbReference type="RefSeq" id="WP_023789778.1">
    <property type="nucleotide sequence ID" value="NC_022998.1"/>
</dbReference>